<dbReference type="InterPro" id="IPR029063">
    <property type="entry name" value="SAM-dependent_MTases_sf"/>
</dbReference>
<dbReference type="GO" id="GO:0008171">
    <property type="term" value="F:O-methyltransferase activity"/>
    <property type="evidence" value="ECO:0007669"/>
    <property type="project" value="InterPro"/>
</dbReference>
<keyword evidence="4" id="KW-0677">Repeat</keyword>
<keyword evidence="3" id="KW-0949">S-adenosyl-L-methionine</keyword>
<keyword evidence="2" id="KW-0808">Transferase</keyword>
<dbReference type="InterPro" id="IPR002885">
    <property type="entry name" value="PPR_rpt"/>
</dbReference>
<organism evidence="7 8">
    <name type="scientific">Polarella glacialis</name>
    <name type="common">Dinoflagellate</name>
    <dbReference type="NCBI Taxonomy" id="89957"/>
    <lineage>
        <taxon>Eukaryota</taxon>
        <taxon>Sar</taxon>
        <taxon>Alveolata</taxon>
        <taxon>Dinophyceae</taxon>
        <taxon>Suessiales</taxon>
        <taxon>Suessiaceae</taxon>
        <taxon>Polarella</taxon>
    </lineage>
</organism>
<feature type="repeat" description="PPR" evidence="6">
    <location>
        <begin position="114"/>
        <end position="148"/>
    </location>
</feature>
<evidence type="ECO:0000256" key="1">
    <source>
        <dbReference type="ARBA" id="ARBA00022603"/>
    </source>
</evidence>
<evidence type="ECO:0000256" key="4">
    <source>
        <dbReference type="ARBA" id="ARBA00022737"/>
    </source>
</evidence>
<name>A0A813KSF7_POLGL</name>
<dbReference type="Gene3D" id="1.25.40.10">
    <property type="entry name" value="Tetratricopeptide repeat domain"/>
    <property type="match status" value="3"/>
</dbReference>
<feature type="repeat" description="PPR" evidence="6">
    <location>
        <begin position="44"/>
        <end position="78"/>
    </location>
</feature>
<evidence type="ECO:0000256" key="5">
    <source>
        <dbReference type="ARBA" id="ARBA00023453"/>
    </source>
</evidence>
<dbReference type="SUPFAM" id="SSF53335">
    <property type="entry name" value="S-adenosyl-L-methionine-dependent methyltransferases"/>
    <property type="match status" value="1"/>
</dbReference>
<dbReference type="PROSITE" id="PS51682">
    <property type="entry name" value="SAM_OMT_I"/>
    <property type="match status" value="1"/>
</dbReference>
<dbReference type="Proteomes" id="UP000626109">
    <property type="component" value="Unassembled WGS sequence"/>
</dbReference>
<dbReference type="Gene3D" id="3.40.50.150">
    <property type="entry name" value="Vaccinia Virus protein VP39"/>
    <property type="match status" value="1"/>
</dbReference>
<comment type="similarity">
    <text evidence="5">Belongs to the class I-like SAM-binding methyltransferase superfamily. Cation-dependent O-methyltransferase family.</text>
</comment>
<feature type="repeat" description="PPR" evidence="6">
    <location>
        <begin position="149"/>
        <end position="179"/>
    </location>
</feature>
<sequence>MPPKQIATDTVLYNATISSCEKGARWPAALAVFVEMVERRIMQNTITCSALISACEKGHAWDKALALFTGMSQLGVIKNSITYNASISACAKVHHWRAALTLLVDMDAQRMTKDTFTYSAIISACANGREWESVFALLRHMRDDAVPLNTITYNASIAACAQSKWWEGAIELLEAMQRRDRLEPDQITCNAVVSACDRAGEWALALHWLSCSRELGLMDTWTLNIGLSACARAAQWVAAVSLLEQQGSAVRRDPVSYSTAMSACSQTAAAWSRCLVVFSELRRAGLRPDLASFQCLARACGHGGHWRGALQILVAMREQRIVDSGDVVRSAVAWACEASVEPMSRNVTTARGARKEQKEDALLDFLRQNAATGDLDGAIAAFERFVRECQWLKVAGGQKARLLENSVHPGDRVVEFGTYMGYSALVVARRLRALGGGGRVISCEVDANAAEIARAVILWAGAQHEIDVRIGCAFDWIASGQLGLIDLLVLDHRGERYHTDLQAVEHQLSCRARIFADNVLHPGAPLFLAYIKDRYHTRIHEVKEFLHTPPIDDWVVICTPLSGQRSTQQPLPPEMRRWSAAKCRLARLSTRFQACHVRLESAWHICCCTTASLRFWPTQLKILANVADGDR</sequence>
<evidence type="ECO:0000256" key="2">
    <source>
        <dbReference type="ARBA" id="ARBA00022679"/>
    </source>
</evidence>
<dbReference type="Pfam" id="PF01535">
    <property type="entry name" value="PPR"/>
    <property type="match status" value="2"/>
</dbReference>
<dbReference type="InterPro" id="IPR011990">
    <property type="entry name" value="TPR-like_helical_dom_sf"/>
</dbReference>
<dbReference type="EMBL" id="CAJNNW010032224">
    <property type="protein sequence ID" value="CAE8711821.1"/>
    <property type="molecule type" value="Genomic_DNA"/>
</dbReference>
<feature type="repeat" description="PPR" evidence="6">
    <location>
        <begin position="253"/>
        <end position="288"/>
    </location>
</feature>
<evidence type="ECO:0000256" key="3">
    <source>
        <dbReference type="ARBA" id="ARBA00022691"/>
    </source>
</evidence>
<proteinExistence type="inferred from homology"/>
<evidence type="ECO:0008006" key="9">
    <source>
        <dbReference type="Google" id="ProtNLM"/>
    </source>
</evidence>
<gene>
    <name evidence="7" type="ORF">PGLA2088_LOCUS36685</name>
</gene>
<dbReference type="Pfam" id="PF13812">
    <property type="entry name" value="PPR_3"/>
    <property type="match status" value="1"/>
</dbReference>
<dbReference type="PANTHER" id="PTHR47447">
    <property type="entry name" value="OS03G0856100 PROTEIN"/>
    <property type="match status" value="1"/>
</dbReference>
<comment type="caution">
    <text evidence="7">The sequence shown here is derived from an EMBL/GenBank/DDBJ whole genome shotgun (WGS) entry which is preliminary data.</text>
</comment>
<dbReference type="PROSITE" id="PS51375">
    <property type="entry name" value="PPR"/>
    <property type="match status" value="5"/>
</dbReference>
<dbReference type="CDD" id="cd02440">
    <property type="entry name" value="AdoMet_MTases"/>
    <property type="match status" value="1"/>
</dbReference>
<evidence type="ECO:0000256" key="6">
    <source>
        <dbReference type="PROSITE-ProRule" id="PRU00708"/>
    </source>
</evidence>
<evidence type="ECO:0000313" key="8">
    <source>
        <dbReference type="Proteomes" id="UP000626109"/>
    </source>
</evidence>
<accession>A0A813KSF7</accession>
<dbReference type="GO" id="GO:0032259">
    <property type="term" value="P:methylation"/>
    <property type="evidence" value="ECO:0007669"/>
    <property type="project" value="UniProtKB-KW"/>
</dbReference>
<evidence type="ECO:0000313" key="7">
    <source>
        <dbReference type="EMBL" id="CAE8711821.1"/>
    </source>
</evidence>
<dbReference type="PANTHER" id="PTHR47447:SF17">
    <property type="entry name" value="OS12G0638900 PROTEIN"/>
    <property type="match status" value="1"/>
</dbReference>
<feature type="repeat" description="PPR" evidence="6">
    <location>
        <begin position="9"/>
        <end position="43"/>
    </location>
</feature>
<reference evidence="7" key="1">
    <citation type="submission" date="2021-02" db="EMBL/GenBank/DDBJ databases">
        <authorList>
            <person name="Dougan E. K."/>
            <person name="Rhodes N."/>
            <person name="Thang M."/>
            <person name="Chan C."/>
        </authorList>
    </citation>
    <scope>NUCLEOTIDE SEQUENCE</scope>
</reference>
<dbReference type="PROSITE" id="PS51257">
    <property type="entry name" value="PROKAR_LIPOPROTEIN"/>
    <property type="match status" value="1"/>
</dbReference>
<dbReference type="InterPro" id="IPR002935">
    <property type="entry name" value="SAM_O-MeTrfase"/>
</dbReference>
<dbReference type="Pfam" id="PF13041">
    <property type="entry name" value="PPR_2"/>
    <property type="match status" value="1"/>
</dbReference>
<dbReference type="AlphaFoldDB" id="A0A813KSF7"/>
<dbReference type="Pfam" id="PF01596">
    <property type="entry name" value="Methyltransf_3"/>
    <property type="match status" value="1"/>
</dbReference>
<dbReference type="NCBIfam" id="TIGR00756">
    <property type="entry name" value="PPR"/>
    <property type="match status" value="2"/>
</dbReference>
<protein>
    <recommendedName>
        <fullName evidence="9">Catechol O-methyltransferase</fullName>
    </recommendedName>
</protein>
<keyword evidence="1" id="KW-0489">Methyltransferase</keyword>